<keyword evidence="4" id="KW-0808">Transferase</keyword>
<evidence type="ECO:0000313" key="7">
    <source>
        <dbReference type="Proteomes" id="UP000824090"/>
    </source>
</evidence>
<dbReference type="PANTHER" id="PTHR43179:SF12">
    <property type="entry name" value="GALACTOFURANOSYLTRANSFERASE GLFT2"/>
    <property type="match status" value="1"/>
</dbReference>
<proteinExistence type="inferred from homology"/>
<comment type="pathway">
    <text evidence="1">Cell wall biogenesis; cell wall polysaccharide biosynthesis.</text>
</comment>
<reference evidence="6" key="2">
    <citation type="journal article" date="2021" name="PeerJ">
        <title>Extensive microbial diversity within the chicken gut microbiome revealed by metagenomics and culture.</title>
        <authorList>
            <person name="Gilroy R."/>
            <person name="Ravi A."/>
            <person name="Getino M."/>
            <person name="Pursley I."/>
            <person name="Horton D.L."/>
            <person name="Alikhan N.F."/>
            <person name="Baker D."/>
            <person name="Gharbi K."/>
            <person name="Hall N."/>
            <person name="Watson M."/>
            <person name="Adriaenssens E.M."/>
            <person name="Foster-Nyarko E."/>
            <person name="Jarju S."/>
            <person name="Secka A."/>
            <person name="Antonio M."/>
            <person name="Oren A."/>
            <person name="Chaudhuri R.R."/>
            <person name="La Ragione R."/>
            <person name="Hildebrand F."/>
            <person name="Pallen M.J."/>
        </authorList>
    </citation>
    <scope>NUCLEOTIDE SEQUENCE</scope>
    <source>
        <strain evidence="6">ChiHcec3-6078</strain>
    </source>
</reference>
<evidence type="ECO:0000256" key="2">
    <source>
        <dbReference type="ARBA" id="ARBA00006739"/>
    </source>
</evidence>
<name>A0A9D1L750_9FIRM</name>
<gene>
    <name evidence="6" type="ORF">IAC50_08025</name>
</gene>
<dbReference type="Gene3D" id="3.90.550.10">
    <property type="entry name" value="Spore Coat Polysaccharide Biosynthesis Protein SpsA, Chain A"/>
    <property type="match status" value="1"/>
</dbReference>
<feature type="domain" description="Glycosyltransferase 2-like prokaryotic type" evidence="5">
    <location>
        <begin position="59"/>
        <end position="196"/>
    </location>
</feature>
<accession>A0A9D1L750</accession>
<dbReference type="Pfam" id="PF10111">
    <property type="entry name" value="Glyco_tranf_2_2"/>
    <property type="match status" value="1"/>
</dbReference>
<dbReference type="SUPFAM" id="SSF53448">
    <property type="entry name" value="Nucleotide-diphospho-sugar transferases"/>
    <property type="match status" value="1"/>
</dbReference>
<dbReference type="InterPro" id="IPR019290">
    <property type="entry name" value="GlycosylTrfase-like_prok"/>
</dbReference>
<evidence type="ECO:0000259" key="5">
    <source>
        <dbReference type="Pfam" id="PF10111"/>
    </source>
</evidence>
<dbReference type="GO" id="GO:0016757">
    <property type="term" value="F:glycosyltransferase activity"/>
    <property type="evidence" value="ECO:0007669"/>
    <property type="project" value="UniProtKB-KW"/>
</dbReference>
<reference evidence="6" key="1">
    <citation type="submission" date="2020-10" db="EMBL/GenBank/DDBJ databases">
        <authorList>
            <person name="Gilroy R."/>
        </authorList>
    </citation>
    <scope>NUCLEOTIDE SEQUENCE</scope>
    <source>
        <strain evidence="6">ChiHcec3-6078</strain>
    </source>
</reference>
<evidence type="ECO:0000256" key="4">
    <source>
        <dbReference type="ARBA" id="ARBA00022679"/>
    </source>
</evidence>
<comment type="caution">
    <text evidence="6">The sequence shown here is derived from an EMBL/GenBank/DDBJ whole genome shotgun (WGS) entry which is preliminary data.</text>
</comment>
<evidence type="ECO:0000256" key="3">
    <source>
        <dbReference type="ARBA" id="ARBA00022676"/>
    </source>
</evidence>
<dbReference type="EMBL" id="DVMP01000149">
    <property type="protein sequence ID" value="HIU26421.1"/>
    <property type="molecule type" value="Genomic_DNA"/>
</dbReference>
<keyword evidence="3" id="KW-0328">Glycosyltransferase</keyword>
<dbReference type="AlphaFoldDB" id="A0A9D1L750"/>
<comment type="similarity">
    <text evidence="2">Belongs to the glycosyltransferase 2 family.</text>
</comment>
<protein>
    <submittedName>
        <fullName evidence="6">Glycosyltransferase</fullName>
    </submittedName>
</protein>
<organism evidence="6 7">
    <name type="scientific">Candidatus Allocopromorpha excrementigallinarum</name>
    <dbReference type="NCBI Taxonomy" id="2840742"/>
    <lineage>
        <taxon>Bacteria</taxon>
        <taxon>Bacillati</taxon>
        <taxon>Bacillota</taxon>
        <taxon>Clostridia</taxon>
        <taxon>Eubacteriales</taxon>
        <taxon>Eubacteriaceae</taxon>
        <taxon>Eubacteriaceae incertae sedis</taxon>
        <taxon>Candidatus Allocopromorpha</taxon>
    </lineage>
</organism>
<evidence type="ECO:0000256" key="1">
    <source>
        <dbReference type="ARBA" id="ARBA00004776"/>
    </source>
</evidence>
<evidence type="ECO:0000313" key="6">
    <source>
        <dbReference type="EMBL" id="HIU26421.1"/>
    </source>
</evidence>
<dbReference type="PANTHER" id="PTHR43179">
    <property type="entry name" value="RHAMNOSYLTRANSFERASE WBBL"/>
    <property type="match status" value="1"/>
</dbReference>
<sequence length="289" mass="33514">MKISVIIPHRGREEQLLSCLGALEEQTMDRDKYEVIVAGHVRKELSESLGPGTRYIKAVGEEEEFSTAAMRNLGIREAEGDVLLFLDCDMLLPEAFLENLRENMKGGSKMLFALRKRLPRETDPQRAKFKRIKCPRDEREVARAMLNVSYENIETIWLWAYSHTMCVRRKDITALGGFREEFSGWGMEDTELAYRFFREGIPIICDHKSRCYHMWHRENYDRKRQRGYRENIEILRSIYKEPLLEGLDLCFGCFNTAAAAMAGGDMTPSYVCGLCMFEAYARGLYKKGK</sequence>
<dbReference type="InterPro" id="IPR029044">
    <property type="entry name" value="Nucleotide-diphossugar_trans"/>
</dbReference>
<dbReference type="Proteomes" id="UP000824090">
    <property type="component" value="Unassembled WGS sequence"/>
</dbReference>